<dbReference type="InterPro" id="IPR003140">
    <property type="entry name" value="PLipase/COase/thioEstase"/>
</dbReference>
<protein>
    <submittedName>
        <fullName evidence="3">Phospholipase/carboxylesterase</fullName>
    </submittedName>
</protein>
<sequence length="295" mass="32673">MSKRNATSQPPAPFIVEPSGAHTHSLIFLHGFGSNGETFGRVLLDSGMTSKGLRLPQLLPGARFIFPTSRRRRSTAFSRSMLTMWFDKARMDDPSYRKDLQLQGLEESAREILDLIRHERDAKGIAPKNIILGGLSQGCAMSLSIMLCLDYHIGGFVGMSGYLPFREDIDEALAGAPIGDDDDNPFADDGEDAKRHDPAVKASIFERDLLGLPGVEVPEIVQTAHGTPVFLGHSNNDDKVPCSLGEAMRRTVERAGYEVEWKCYQGLGHWYKIPDEIDDVVEFIRNKVGWEVASI</sequence>
<dbReference type="Proteomes" id="UP000182658">
    <property type="component" value="Unassembled WGS sequence"/>
</dbReference>
<keyword evidence="4" id="KW-1185">Reference proteome</keyword>
<dbReference type="GO" id="GO:0005737">
    <property type="term" value="C:cytoplasm"/>
    <property type="evidence" value="ECO:0007669"/>
    <property type="project" value="TreeGrafter"/>
</dbReference>
<dbReference type="SUPFAM" id="SSF53474">
    <property type="entry name" value="alpha/beta-Hydrolases"/>
    <property type="match status" value="1"/>
</dbReference>
<comment type="similarity">
    <text evidence="1">Belongs to the AB hydrolase superfamily. AB hydrolase 2 family.</text>
</comment>
<name>A0A1J7I8Q0_9PEZI</name>
<dbReference type="GO" id="GO:0008474">
    <property type="term" value="F:palmitoyl-(protein) hydrolase activity"/>
    <property type="evidence" value="ECO:0007669"/>
    <property type="project" value="TreeGrafter"/>
</dbReference>
<gene>
    <name evidence="3" type="ORF">CONLIGDRAFT_637095</name>
</gene>
<dbReference type="InParanoid" id="A0A1J7I8Q0"/>
<dbReference type="Pfam" id="PF02230">
    <property type="entry name" value="Abhydrolase_2"/>
    <property type="match status" value="1"/>
</dbReference>
<dbReference type="AlphaFoldDB" id="A0A1J7I8Q0"/>
<proteinExistence type="inferred from homology"/>
<organism evidence="3 4">
    <name type="scientific">Coniochaeta ligniaria NRRL 30616</name>
    <dbReference type="NCBI Taxonomy" id="1408157"/>
    <lineage>
        <taxon>Eukaryota</taxon>
        <taxon>Fungi</taxon>
        <taxon>Dikarya</taxon>
        <taxon>Ascomycota</taxon>
        <taxon>Pezizomycotina</taxon>
        <taxon>Sordariomycetes</taxon>
        <taxon>Sordariomycetidae</taxon>
        <taxon>Coniochaetales</taxon>
        <taxon>Coniochaetaceae</taxon>
        <taxon>Coniochaeta</taxon>
    </lineage>
</organism>
<dbReference type="GO" id="GO:0052689">
    <property type="term" value="F:carboxylic ester hydrolase activity"/>
    <property type="evidence" value="ECO:0007669"/>
    <property type="project" value="TreeGrafter"/>
</dbReference>
<dbReference type="EMBL" id="KV875105">
    <property type="protein sequence ID" value="OIW23854.1"/>
    <property type="molecule type" value="Genomic_DNA"/>
</dbReference>
<reference evidence="3 4" key="1">
    <citation type="submission" date="2016-10" db="EMBL/GenBank/DDBJ databases">
        <title>Draft genome sequence of Coniochaeta ligniaria NRRL30616, a lignocellulolytic fungus for bioabatement of inhibitors in plant biomass hydrolysates.</title>
        <authorList>
            <consortium name="DOE Joint Genome Institute"/>
            <person name="Jimenez D.J."/>
            <person name="Hector R.E."/>
            <person name="Riley R."/>
            <person name="Sun H."/>
            <person name="Grigoriev I.V."/>
            <person name="Van Elsas J.D."/>
            <person name="Nichols N.N."/>
        </authorList>
    </citation>
    <scope>NUCLEOTIDE SEQUENCE [LARGE SCALE GENOMIC DNA]</scope>
    <source>
        <strain evidence="3 4">NRRL 30616</strain>
    </source>
</reference>
<dbReference type="STRING" id="1408157.A0A1J7I8Q0"/>
<accession>A0A1J7I8Q0</accession>
<evidence type="ECO:0000313" key="4">
    <source>
        <dbReference type="Proteomes" id="UP000182658"/>
    </source>
</evidence>
<feature type="domain" description="Phospholipase/carboxylesterase/thioesterase" evidence="2">
    <location>
        <begin position="13"/>
        <end position="172"/>
    </location>
</feature>
<evidence type="ECO:0000313" key="3">
    <source>
        <dbReference type="EMBL" id="OIW23854.1"/>
    </source>
</evidence>
<evidence type="ECO:0000259" key="2">
    <source>
        <dbReference type="Pfam" id="PF02230"/>
    </source>
</evidence>
<dbReference type="PANTHER" id="PTHR10655">
    <property type="entry name" value="LYSOPHOSPHOLIPASE-RELATED"/>
    <property type="match status" value="1"/>
</dbReference>
<dbReference type="InterPro" id="IPR050565">
    <property type="entry name" value="LYPA1-2/EST-like"/>
</dbReference>
<dbReference type="PANTHER" id="PTHR10655:SF63">
    <property type="entry name" value="PHOSPHOLIPASE_CARBOXYLESTERASE_THIOESTERASE DOMAIN-CONTAINING PROTEIN"/>
    <property type="match status" value="1"/>
</dbReference>
<dbReference type="InterPro" id="IPR029058">
    <property type="entry name" value="AB_hydrolase_fold"/>
</dbReference>
<dbReference type="OrthoDB" id="2418081at2759"/>
<evidence type="ECO:0000256" key="1">
    <source>
        <dbReference type="ARBA" id="ARBA00006499"/>
    </source>
</evidence>
<dbReference type="Gene3D" id="3.40.50.1820">
    <property type="entry name" value="alpha/beta hydrolase"/>
    <property type="match status" value="1"/>
</dbReference>